<reference evidence="2" key="1">
    <citation type="journal article" date="2005" name="Nature">
        <title>The map-based sequence of the rice genome.</title>
        <authorList>
            <consortium name="International rice genome sequencing project (IRGSP)"/>
            <person name="Matsumoto T."/>
            <person name="Wu J."/>
            <person name="Kanamori H."/>
            <person name="Katayose Y."/>
            <person name="Fujisawa M."/>
            <person name="Namiki N."/>
            <person name="Mizuno H."/>
            <person name="Yamamoto K."/>
            <person name="Antonio B.A."/>
            <person name="Baba T."/>
            <person name="Sakata K."/>
            <person name="Nagamura Y."/>
            <person name="Aoki H."/>
            <person name="Arikawa K."/>
            <person name="Arita K."/>
            <person name="Bito T."/>
            <person name="Chiden Y."/>
            <person name="Fujitsuka N."/>
            <person name="Fukunaka R."/>
            <person name="Hamada M."/>
            <person name="Harada C."/>
            <person name="Hayashi A."/>
            <person name="Hijishita S."/>
            <person name="Honda M."/>
            <person name="Hosokawa S."/>
            <person name="Ichikawa Y."/>
            <person name="Idonuma A."/>
            <person name="Iijima M."/>
            <person name="Ikeda M."/>
            <person name="Ikeno M."/>
            <person name="Ito K."/>
            <person name="Ito S."/>
            <person name="Ito T."/>
            <person name="Ito Y."/>
            <person name="Ito Y."/>
            <person name="Iwabuchi A."/>
            <person name="Kamiya K."/>
            <person name="Karasawa W."/>
            <person name="Kurita K."/>
            <person name="Katagiri S."/>
            <person name="Kikuta A."/>
            <person name="Kobayashi H."/>
            <person name="Kobayashi N."/>
            <person name="Machita K."/>
            <person name="Maehara T."/>
            <person name="Masukawa M."/>
            <person name="Mizubayashi T."/>
            <person name="Mukai Y."/>
            <person name="Nagasaki H."/>
            <person name="Nagata Y."/>
            <person name="Naito S."/>
            <person name="Nakashima M."/>
            <person name="Nakama Y."/>
            <person name="Nakamichi Y."/>
            <person name="Nakamura M."/>
            <person name="Meguro A."/>
            <person name="Negishi M."/>
            <person name="Ohta I."/>
            <person name="Ohta T."/>
            <person name="Okamoto M."/>
            <person name="Ono N."/>
            <person name="Saji S."/>
            <person name="Sakaguchi M."/>
            <person name="Sakai K."/>
            <person name="Shibata M."/>
            <person name="Shimokawa T."/>
            <person name="Song J."/>
            <person name="Takazaki Y."/>
            <person name="Terasawa K."/>
            <person name="Tsugane M."/>
            <person name="Tsuji K."/>
            <person name="Ueda S."/>
            <person name="Waki K."/>
            <person name="Yamagata H."/>
            <person name="Yamamoto M."/>
            <person name="Yamamoto S."/>
            <person name="Yamane H."/>
            <person name="Yoshiki S."/>
            <person name="Yoshihara R."/>
            <person name="Yukawa K."/>
            <person name="Zhong H."/>
            <person name="Yano M."/>
            <person name="Yuan Q."/>
            <person name="Ouyang S."/>
            <person name="Liu J."/>
            <person name="Jones K.M."/>
            <person name="Gansberger K."/>
            <person name="Moffat K."/>
            <person name="Hill J."/>
            <person name="Bera J."/>
            <person name="Fadrosh D."/>
            <person name="Jin S."/>
            <person name="Johri S."/>
            <person name="Kim M."/>
            <person name="Overton L."/>
            <person name="Reardon M."/>
            <person name="Tsitrin T."/>
            <person name="Vuong H."/>
            <person name="Weaver B."/>
            <person name="Ciecko A."/>
            <person name="Tallon L."/>
            <person name="Jackson J."/>
            <person name="Pai G."/>
            <person name="Aken S.V."/>
            <person name="Utterback T."/>
            <person name="Reidmuller S."/>
            <person name="Feldblyum T."/>
            <person name="Hsiao J."/>
            <person name="Zismann V."/>
            <person name="Iobst S."/>
            <person name="de Vazeille A.R."/>
            <person name="Buell C.R."/>
            <person name="Ying K."/>
            <person name="Li Y."/>
            <person name="Lu T."/>
            <person name="Huang Y."/>
            <person name="Zhao Q."/>
            <person name="Feng Q."/>
            <person name="Zhang L."/>
            <person name="Zhu J."/>
            <person name="Weng Q."/>
            <person name="Mu J."/>
            <person name="Lu Y."/>
            <person name="Fan D."/>
            <person name="Liu Y."/>
            <person name="Guan J."/>
            <person name="Zhang Y."/>
            <person name="Yu S."/>
            <person name="Liu X."/>
            <person name="Zhang Y."/>
            <person name="Hong G."/>
            <person name="Han B."/>
            <person name="Choisne N."/>
            <person name="Demange N."/>
            <person name="Orjeda G."/>
            <person name="Samain S."/>
            <person name="Cattolico L."/>
            <person name="Pelletier E."/>
            <person name="Couloux A."/>
            <person name="Segurens B."/>
            <person name="Wincker P."/>
            <person name="D'Hont A."/>
            <person name="Scarpelli C."/>
            <person name="Weissenbach J."/>
            <person name="Salanoubat M."/>
            <person name="Quetier F."/>
            <person name="Yu Y."/>
            <person name="Kim H.R."/>
            <person name="Rambo T."/>
            <person name="Currie J."/>
            <person name="Collura K."/>
            <person name="Luo M."/>
            <person name="Yang T."/>
            <person name="Ammiraju J.S.S."/>
            <person name="Engler F."/>
            <person name="Soderlund C."/>
            <person name="Wing R.A."/>
            <person name="Palmer L.E."/>
            <person name="de la Bastide M."/>
            <person name="Spiegel L."/>
            <person name="Nascimento L."/>
            <person name="Zutavern T."/>
            <person name="O'Shaughnessy A."/>
            <person name="Dike S."/>
            <person name="Dedhia N."/>
            <person name="Preston R."/>
            <person name="Balija V."/>
            <person name="McCombie W.R."/>
            <person name="Chow T."/>
            <person name="Chen H."/>
            <person name="Chung M."/>
            <person name="Chen C."/>
            <person name="Shaw J."/>
            <person name="Wu H."/>
            <person name="Hsiao K."/>
            <person name="Chao Y."/>
            <person name="Chu M."/>
            <person name="Cheng C."/>
            <person name="Hour A."/>
            <person name="Lee P."/>
            <person name="Lin S."/>
            <person name="Lin Y."/>
            <person name="Liou J."/>
            <person name="Liu S."/>
            <person name="Hsing Y."/>
            <person name="Raghuvanshi S."/>
            <person name="Mohanty A."/>
            <person name="Bharti A.K."/>
            <person name="Gaur A."/>
            <person name="Gupta V."/>
            <person name="Kumar D."/>
            <person name="Ravi V."/>
            <person name="Vij S."/>
            <person name="Kapur A."/>
            <person name="Khurana P."/>
            <person name="Khurana P."/>
            <person name="Khurana J.P."/>
            <person name="Tyagi A.K."/>
            <person name="Gaikwad K."/>
            <person name="Singh A."/>
            <person name="Dalal V."/>
            <person name="Srivastava S."/>
            <person name="Dixit A."/>
            <person name="Pal A.K."/>
            <person name="Ghazi I.A."/>
            <person name="Yadav M."/>
            <person name="Pandit A."/>
            <person name="Bhargava A."/>
            <person name="Sureshbabu K."/>
            <person name="Batra K."/>
            <person name="Sharma T.R."/>
            <person name="Mohapatra T."/>
            <person name="Singh N.K."/>
            <person name="Messing J."/>
            <person name="Nelson A.B."/>
            <person name="Fuks G."/>
            <person name="Kavchok S."/>
            <person name="Keizer G."/>
            <person name="Linton E."/>
            <person name="Llaca V."/>
            <person name="Song R."/>
            <person name="Tanyolac B."/>
            <person name="Young S."/>
            <person name="Ho-Il K."/>
            <person name="Hahn J.H."/>
            <person name="Sangsakoo G."/>
            <person name="Vanavichit A."/>
            <person name="de Mattos Luiz.A.T."/>
            <person name="Zimmer P.D."/>
            <person name="Malone G."/>
            <person name="Dellagostin O."/>
            <person name="de Oliveira A.C."/>
            <person name="Bevan M."/>
            <person name="Bancroft I."/>
            <person name="Minx P."/>
            <person name="Cordum H."/>
            <person name="Wilson R."/>
            <person name="Cheng Z."/>
            <person name="Jin W."/>
            <person name="Jiang J."/>
            <person name="Leong S.A."/>
            <person name="Iwama H."/>
            <person name="Gojobori T."/>
            <person name="Itoh T."/>
            <person name="Niimura Y."/>
            <person name="Fujii Y."/>
            <person name="Habara T."/>
            <person name="Sakai H."/>
            <person name="Sato Y."/>
            <person name="Wilson G."/>
            <person name="Kumar K."/>
            <person name="McCouch S."/>
            <person name="Juretic N."/>
            <person name="Hoen D."/>
            <person name="Wright S."/>
            <person name="Bruskiewich R."/>
            <person name="Bureau T."/>
            <person name="Miyao A."/>
            <person name="Hirochika H."/>
            <person name="Nishikawa T."/>
            <person name="Kadowaki K."/>
            <person name="Sugiura M."/>
            <person name="Burr B."/>
            <person name="Sasaki T."/>
        </authorList>
    </citation>
    <scope>NUCLEOTIDE SEQUENCE [LARGE SCALE GENOMIC DNA]</scope>
    <source>
        <strain evidence="2">cv. Nipponbare</strain>
    </source>
</reference>
<proteinExistence type="predicted"/>
<evidence type="ECO:0000313" key="2">
    <source>
        <dbReference type="Proteomes" id="UP000000763"/>
    </source>
</evidence>
<dbReference type="AlphaFoldDB" id="Q9SNL0"/>
<evidence type="ECO:0000313" key="1">
    <source>
        <dbReference type="EMBL" id="BAA85395.1"/>
    </source>
</evidence>
<reference evidence="2" key="2">
    <citation type="journal article" date="2008" name="Nucleic Acids Res.">
        <title>The rice annotation project database (RAP-DB): 2008 update.</title>
        <authorList>
            <consortium name="The rice annotation project (RAP)"/>
        </authorList>
    </citation>
    <scope>GENOME REANNOTATION</scope>
    <source>
        <strain evidence="2">cv. Nipponbare</strain>
    </source>
</reference>
<protein>
    <submittedName>
        <fullName evidence="1">Genomic DNA, chromosome 3, clone:P0043E01</fullName>
    </submittedName>
</protein>
<accession>Q9SNL0</accession>
<dbReference type="EMBL" id="AP000615">
    <property type="protein sequence ID" value="BAA85395.1"/>
    <property type="molecule type" value="Genomic_DNA"/>
</dbReference>
<name>Q9SNL0_ORYSJ</name>
<organism evidence="1 2">
    <name type="scientific">Oryza sativa subsp. japonica</name>
    <name type="common">Rice</name>
    <dbReference type="NCBI Taxonomy" id="39947"/>
    <lineage>
        <taxon>Eukaryota</taxon>
        <taxon>Viridiplantae</taxon>
        <taxon>Streptophyta</taxon>
        <taxon>Embryophyta</taxon>
        <taxon>Tracheophyta</taxon>
        <taxon>Spermatophyta</taxon>
        <taxon>Magnoliopsida</taxon>
        <taxon>Liliopsida</taxon>
        <taxon>Poales</taxon>
        <taxon>Poaceae</taxon>
        <taxon>BOP clade</taxon>
        <taxon>Oryzoideae</taxon>
        <taxon>Oryzeae</taxon>
        <taxon>Oryzinae</taxon>
        <taxon>Oryza</taxon>
        <taxon>Oryza sativa</taxon>
    </lineage>
</organism>
<dbReference type="Proteomes" id="UP000000763">
    <property type="component" value="Chromosome 3"/>
</dbReference>
<sequence>MGLLFGRCRVLQTGLSASTQSNSRPIAACVHRLMKAKSNHTNQALTVQCLLNNFRIILHTVTTLLPIAREVEMLLLRGTIEKTRGSNLLSVEEISTVIRLKAETPGISSFVFCYERNQARSLFTFQYIDNYARIVIRDE</sequence>